<comment type="caution">
    <text evidence="2">The sequence shown here is derived from an EMBL/GenBank/DDBJ whole genome shotgun (WGS) entry which is preliminary data.</text>
</comment>
<feature type="compositionally biased region" description="Basic residues" evidence="1">
    <location>
        <begin position="56"/>
        <end position="65"/>
    </location>
</feature>
<dbReference type="AlphaFoldDB" id="A0A226ELL5"/>
<sequence>MEKDTGATKPKPTTTTKKEKKMTNAGPIVSISDHEASEIVKEKERPKVKSVTTIKLKQKGRHGKKSVVTDLDEYGRDDISKESQASSSRPSTQDARIHRRKSHHSNNVTVISSPPENPLPPLVPPIDPDAESSAAEAVQEFWDTAWTICAERFYHENAAKTFCILDLRDTWLRIMEMEWLDVDMLKTQQNNQLPRAMFMPDEPLLPLEPDTWTRGGLEEFPAEKRESILDPFLRDYSKIPDTIRKEFSWINGDLLLGPDVSETSTVELPIIAESKKSIHIENIEINDEPEGEIVETVNEIKDNEVKTEERKDIVSKSSAKQKLFNKPGEKKTVVEKPKKVKPEKFTNKPQKSKKKASLSQFKPRDNRKSKIPRPVNTTQKSLVDDTEVKALKLISLVEEQQLVVPTNSETSSMHEFDENEDDQLEAPSSTQFDNDTATTFPITPDLLSEEILVIKPEKSLSKSISSEQRLKSVFGPRRLESTSSVDIADYYNSMGMKPWKPEDCGVWTGKGHGIFRLPNQTTNKALRLAFHNASMGSKPGDGVEAGALDLTHLTDTHKHGEHVDMRLSRNPSQMNNSESRADFMRYKSLKSVSMGKIGQVHGLQKLTPSERHFFDHKMHVFRIKLLRQSQLKEHGEISTDDGAANEMKQVEVDVTSDVSTTNDISNQRSKSIIDTEKKAVPKRITIVDPITGRTTNRRQTQRGSTMRKSELQSITPNQDDDFLTRLAAKGVIVPALASNDNLPEIQRTKKMLMRHSLFTSKSKRQVALLYSQLNIDGEKSLQKLVPND</sequence>
<feature type="region of interest" description="Disordered" evidence="1">
    <location>
        <begin position="405"/>
        <end position="436"/>
    </location>
</feature>
<accession>A0A226ELL5</accession>
<evidence type="ECO:0000313" key="2">
    <source>
        <dbReference type="EMBL" id="OXA57631.1"/>
    </source>
</evidence>
<dbReference type="OrthoDB" id="10689159at2759"/>
<name>A0A226ELL5_FOLCA</name>
<proteinExistence type="predicted"/>
<feature type="region of interest" description="Disordered" evidence="1">
    <location>
        <begin position="304"/>
        <end position="382"/>
    </location>
</feature>
<feature type="compositionally biased region" description="Basic and acidic residues" evidence="1">
    <location>
        <begin position="327"/>
        <end position="346"/>
    </location>
</feature>
<keyword evidence="3" id="KW-1185">Reference proteome</keyword>
<feature type="compositionally biased region" description="Basic and acidic residues" evidence="1">
    <location>
        <begin position="32"/>
        <end position="47"/>
    </location>
</feature>
<evidence type="ECO:0000313" key="3">
    <source>
        <dbReference type="Proteomes" id="UP000198287"/>
    </source>
</evidence>
<dbReference type="EMBL" id="LNIX01000003">
    <property type="protein sequence ID" value="OXA57631.1"/>
    <property type="molecule type" value="Genomic_DNA"/>
</dbReference>
<feature type="region of interest" description="Disordered" evidence="1">
    <location>
        <begin position="1"/>
        <end position="131"/>
    </location>
</feature>
<organism evidence="2 3">
    <name type="scientific">Folsomia candida</name>
    <name type="common">Springtail</name>
    <dbReference type="NCBI Taxonomy" id="158441"/>
    <lineage>
        <taxon>Eukaryota</taxon>
        <taxon>Metazoa</taxon>
        <taxon>Ecdysozoa</taxon>
        <taxon>Arthropoda</taxon>
        <taxon>Hexapoda</taxon>
        <taxon>Collembola</taxon>
        <taxon>Entomobryomorpha</taxon>
        <taxon>Isotomoidea</taxon>
        <taxon>Isotomidae</taxon>
        <taxon>Proisotominae</taxon>
        <taxon>Folsomia</taxon>
    </lineage>
</organism>
<dbReference type="Proteomes" id="UP000198287">
    <property type="component" value="Unassembled WGS sequence"/>
</dbReference>
<feature type="compositionally biased region" description="Polar residues" evidence="1">
    <location>
        <begin position="82"/>
        <end position="94"/>
    </location>
</feature>
<feature type="compositionally biased region" description="Basic and acidic residues" evidence="1">
    <location>
        <begin position="304"/>
        <end position="314"/>
    </location>
</feature>
<reference evidence="2 3" key="1">
    <citation type="submission" date="2015-12" db="EMBL/GenBank/DDBJ databases">
        <title>The genome of Folsomia candida.</title>
        <authorList>
            <person name="Faddeeva A."/>
            <person name="Derks M.F."/>
            <person name="Anvar Y."/>
            <person name="Smit S."/>
            <person name="Van Straalen N."/>
            <person name="Roelofs D."/>
        </authorList>
    </citation>
    <scope>NUCLEOTIDE SEQUENCE [LARGE SCALE GENOMIC DNA]</scope>
    <source>
        <strain evidence="2 3">VU population</strain>
        <tissue evidence="2">Whole body</tissue>
    </source>
</reference>
<protein>
    <submittedName>
        <fullName evidence="2">Uncharacterized protein</fullName>
    </submittedName>
</protein>
<gene>
    <name evidence="2" type="ORF">Fcan01_07044</name>
</gene>
<feature type="compositionally biased region" description="Pro residues" evidence="1">
    <location>
        <begin position="115"/>
        <end position="127"/>
    </location>
</feature>
<feature type="compositionally biased region" description="Polar residues" evidence="1">
    <location>
        <begin position="426"/>
        <end position="436"/>
    </location>
</feature>
<evidence type="ECO:0000256" key="1">
    <source>
        <dbReference type="SAM" id="MobiDB-lite"/>
    </source>
</evidence>